<keyword evidence="13" id="KW-1133">Transmembrane helix</keyword>
<evidence type="ECO:0000256" key="1">
    <source>
        <dbReference type="ARBA" id="ARBA00004123"/>
    </source>
</evidence>
<keyword evidence="11" id="KW-0449">Lipoprotein</keyword>
<comment type="subcellular location">
    <subcellularLocation>
        <location evidence="2">Apical cell membrane</location>
        <topology evidence="2">Single-pass type I membrane protein</topology>
    </subcellularLocation>
    <subcellularLocation>
        <location evidence="3">Cytoplasm</location>
    </subcellularLocation>
    <subcellularLocation>
        <location evidence="1">Nucleus</location>
    </subcellularLocation>
</comment>
<evidence type="ECO:0000256" key="2">
    <source>
        <dbReference type="ARBA" id="ARBA00004247"/>
    </source>
</evidence>
<dbReference type="PROSITE" id="PS50024">
    <property type="entry name" value="SEA"/>
    <property type="match status" value="1"/>
</dbReference>
<evidence type="ECO:0000256" key="10">
    <source>
        <dbReference type="ARBA" id="ARBA00023242"/>
    </source>
</evidence>
<dbReference type="AlphaFoldDB" id="A0A8T2MDD7"/>
<keyword evidence="13" id="KW-0472">Membrane</keyword>
<feature type="signal peptide" evidence="14">
    <location>
        <begin position="1"/>
        <end position="24"/>
    </location>
</feature>
<organism evidence="16 17">
    <name type="scientific">Astyanax mexicanus</name>
    <name type="common">Blind cave fish</name>
    <name type="synonym">Astyanax fasciatus mexicanus</name>
    <dbReference type="NCBI Taxonomy" id="7994"/>
    <lineage>
        <taxon>Eukaryota</taxon>
        <taxon>Metazoa</taxon>
        <taxon>Chordata</taxon>
        <taxon>Craniata</taxon>
        <taxon>Vertebrata</taxon>
        <taxon>Euteleostomi</taxon>
        <taxon>Actinopterygii</taxon>
        <taxon>Neopterygii</taxon>
        <taxon>Teleostei</taxon>
        <taxon>Ostariophysi</taxon>
        <taxon>Characiformes</taxon>
        <taxon>Characoidei</taxon>
        <taxon>Acestrorhamphidae</taxon>
        <taxon>Acestrorhamphinae</taxon>
        <taxon>Astyanax</taxon>
    </lineage>
</organism>
<dbReference type="GO" id="GO:0005634">
    <property type="term" value="C:nucleus"/>
    <property type="evidence" value="ECO:0007669"/>
    <property type="project" value="UniProtKB-SubCell"/>
</dbReference>
<evidence type="ECO:0000256" key="5">
    <source>
        <dbReference type="ARBA" id="ARBA00022475"/>
    </source>
</evidence>
<keyword evidence="10" id="KW-0539">Nucleus</keyword>
<feature type="region of interest" description="Disordered" evidence="12">
    <location>
        <begin position="155"/>
        <end position="297"/>
    </location>
</feature>
<dbReference type="PANTHER" id="PTHR10006:SF19">
    <property type="entry name" value="MUCIN-1"/>
    <property type="match status" value="1"/>
</dbReference>
<keyword evidence="8" id="KW-0068">Autocatalytic cleavage</keyword>
<dbReference type="EMBL" id="JAICCE010000003">
    <property type="protein sequence ID" value="KAG9279546.1"/>
    <property type="molecule type" value="Genomic_DNA"/>
</dbReference>
<feature type="compositionally biased region" description="Polar residues" evidence="12">
    <location>
        <begin position="223"/>
        <end position="234"/>
    </location>
</feature>
<feature type="transmembrane region" description="Helical" evidence="13">
    <location>
        <begin position="313"/>
        <end position="337"/>
    </location>
</feature>
<dbReference type="InterPro" id="IPR036364">
    <property type="entry name" value="SEA_dom_sf"/>
</dbReference>
<feature type="chain" id="PRO_5035745146" description="Mucin-1" evidence="14">
    <location>
        <begin position="25"/>
        <end position="412"/>
    </location>
</feature>
<keyword evidence="7" id="KW-0597">Phosphoprotein</keyword>
<evidence type="ECO:0000256" key="7">
    <source>
        <dbReference type="ARBA" id="ARBA00022553"/>
    </source>
</evidence>
<evidence type="ECO:0000256" key="3">
    <source>
        <dbReference type="ARBA" id="ARBA00004496"/>
    </source>
</evidence>
<dbReference type="Gene3D" id="3.30.70.960">
    <property type="entry name" value="SEA domain"/>
    <property type="match status" value="1"/>
</dbReference>
<dbReference type="Proteomes" id="UP000752171">
    <property type="component" value="Unassembled WGS sequence"/>
</dbReference>
<evidence type="ECO:0000256" key="9">
    <source>
        <dbReference type="ARBA" id="ARBA00023139"/>
    </source>
</evidence>
<dbReference type="GO" id="GO:0005737">
    <property type="term" value="C:cytoplasm"/>
    <property type="evidence" value="ECO:0007669"/>
    <property type="project" value="UniProtKB-SubCell"/>
</dbReference>
<reference evidence="16 17" key="1">
    <citation type="submission" date="2021-07" db="EMBL/GenBank/DDBJ databases">
        <authorList>
            <person name="Imarazene B."/>
            <person name="Zahm M."/>
            <person name="Klopp C."/>
            <person name="Cabau C."/>
            <person name="Beille S."/>
            <person name="Jouanno E."/>
            <person name="Castinel A."/>
            <person name="Lluch J."/>
            <person name="Gil L."/>
            <person name="Kuchtly C."/>
            <person name="Lopez Roques C."/>
            <person name="Donnadieu C."/>
            <person name="Parrinello H."/>
            <person name="Journot L."/>
            <person name="Du K."/>
            <person name="Schartl M."/>
            <person name="Retaux S."/>
            <person name="Guiguen Y."/>
        </authorList>
    </citation>
    <scope>NUCLEOTIDE SEQUENCE [LARGE SCALE GENOMIC DNA]</scope>
    <source>
        <strain evidence="16">Pach_M1</strain>
        <tissue evidence="16">Testis</tissue>
    </source>
</reference>
<proteinExistence type="predicted"/>
<keyword evidence="13" id="KW-0812">Transmembrane</keyword>
<keyword evidence="5" id="KW-1003">Cell membrane</keyword>
<keyword evidence="9" id="KW-0564">Palmitate</keyword>
<evidence type="ECO:0000256" key="14">
    <source>
        <dbReference type="SAM" id="SignalP"/>
    </source>
</evidence>
<evidence type="ECO:0000313" key="17">
    <source>
        <dbReference type="Proteomes" id="UP000752171"/>
    </source>
</evidence>
<dbReference type="GO" id="GO:0016324">
    <property type="term" value="C:apical plasma membrane"/>
    <property type="evidence" value="ECO:0007669"/>
    <property type="project" value="UniProtKB-SubCell"/>
</dbReference>
<feature type="compositionally biased region" description="Low complexity" evidence="12">
    <location>
        <begin position="235"/>
        <end position="282"/>
    </location>
</feature>
<comment type="caution">
    <text evidence="16">The sequence shown here is derived from an EMBL/GenBank/DDBJ whole genome shotgun (WGS) entry which is preliminary data.</text>
</comment>
<evidence type="ECO:0000256" key="12">
    <source>
        <dbReference type="SAM" id="MobiDB-lite"/>
    </source>
</evidence>
<keyword evidence="6" id="KW-0963">Cytoplasm</keyword>
<dbReference type="PANTHER" id="PTHR10006">
    <property type="entry name" value="MUCIN-1-RELATED"/>
    <property type="match status" value="1"/>
</dbReference>
<evidence type="ECO:0000256" key="8">
    <source>
        <dbReference type="ARBA" id="ARBA00022813"/>
    </source>
</evidence>
<keyword evidence="14" id="KW-0732">Signal</keyword>
<evidence type="ECO:0000256" key="4">
    <source>
        <dbReference type="ARBA" id="ARBA00014269"/>
    </source>
</evidence>
<sequence>MELRSSWIILIFTIFMISGSPAAASPARALEATTTEIVPEYAFYLCIEVTNRIYNNSLKNQNSADYKAMYADISGVLEVIYNCTECGTYGAYRGIAEMTFSNGSVIANCTIVFQTVYINAVLVKSLFGFKLPANNMINGLNISREYTQDKVTPVPAAVPTTTTPLPTTTRTTRPATTTTTQNTTTATSKPPNNTTTSSAPSSTTTAHPNTTTTTQPASNSITSPTIPNNTTKPFSNTTTSHTSITSPSTPNNTSKTTITSSSTLRNTTTPTPTSNSTFNSTTKTRKTEAVRIPTTASPVSPGGAYYYRGVPGWAIALLVLACIILLLLIILLIITLIRCCCWDPERDPEPEPLPPLPEQHTPYERKTFKEPLSTPSYSPQTPQKSPIPASPYEDPTKPRVNRTGMYVVNPES</sequence>
<accession>A0A8T2MDD7</accession>
<name>A0A8T2MDD7_ASTMX</name>
<evidence type="ECO:0000256" key="13">
    <source>
        <dbReference type="SAM" id="Phobius"/>
    </source>
</evidence>
<feature type="compositionally biased region" description="Low complexity" evidence="12">
    <location>
        <begin position="155"/>
        <end position="222"/>
    </location>
</feature>
<evidence type="ECO:0000256" key="6">
    <source>
        <dbReference type="ARBA" id="ARBA00022490"/>
    </source>
</evidence>
<feature type="domain" description="SEA" evidence="15">
    <location>
        <begin position="39"/>
        <end position="154"/>
    </location>
</feature>
<dbReference type="SUPFAM" id="SSF82671">
    <property type="entry name" value="SEA domain"/>
    <property type="match status" value="1"/>
</dbReference>
<evidence type="ECO:0000256" key="11">
    <source>
        <dbReference type="ARBA" id="ARBA00023288"/>
    </source>
</evidence>
<gene>
    <name evidence="16" type="ORF">AMEX_G5077</name>
</gene>
<evidence type="ECO:0000313" key="16">
    <source>
        <dbReference type="EMBL" id="KAG9279546.1"/>
    </source>
</evidence>
<evidence type="ECO:0000259" key="15">
    <source>
        <dbReference type="PROSITE" id="PS50024"/>
    </source>
</evidence>
<protein>
    <recommendedName>
        <fullName evidence="4">Mucin-1</fullName>
    </recommendedName>
</protein>
<feature type="compositionally biased region" description="Polar residues" evidence="12">
    <location>
        <begin position="373"/>
        <end position="384"/>
    </location>
</feature>
<feature type="region of interest" description="Disordered" evidence="12">
    <location>
        <begin position="350"/>
        <end position="412"/>
    </location>
</feature>
<dbReference type="InterPro" id="IPR000082">
    <property type="entry name" value="SEA_dom"/>
</dbReference>